<evidence type="ECO:0000313" key="3">
    <source>
        <dbReference type="EMBL" id="GBO30670.1"/>
    </source>
</evidence>
<dbReference type="AlphaFoldDB" id="A0A4Y2W3F3"/>
<dbReference type="GO" id="GO:0016020">
    <property type="term" value="C:membrane"/>
    <property type="evidence" value="ECO:0007669"/>
    <property type="project" value="TreeGrafter"/>
</dbReference>
<dbReference type="EMBL" id="BGPR01053869">
    <property type="protein sequence ID" value="GBO30670.1"/>
    <property type="molecule type" value="Genomic_DNA"/>
</dbReference>
<comment type="caution">
    <text evidence="3">The sequence shown here is derived from an EMBL/GenBank/DDBJ whole genome shotgun (WGS) entry which is preliminary data.</text>
</comment>
<dbReference type="GO" id="GO:0070006">
    <property type="term" value="F:metalloaminopeptidase activity"/>
    <property type="evidence" value="ECO:0007669"/>
    <property type="project" value="TreeGrafter"/>
</dbReference>
<dbReference type="GO" id="GO:0005737">
    <property type="term" value="C:cytoplasm"/>
    <property type="evidence" value="ECO:0007669"/>
    <property type="project" value="TreeGrafter"/>
</dbReference>
<keyword evidence="4" id="KW-1185">Reference proteome</keyword>
<dbReference type="InterPro" id="IPR024571">
    <property type="entry name" value="ERAP1-like_C_dom"/>
</dbReference>
<dbReference type="Gene3D" id="1.25.50.20">
    <property type="match status" value="1"/>
</dbReference>
<dbReference type="Proteomes" id="UP000499080">
    <property type="component" value="Unassembled WGS sequence"/>
</dbReference>
<evidence type="ECO:0000259" key="2">
    <source>
        <dbReference type="Pfam" id="PF11838"/>
    </source>
</evidence>
<protein>
    <recommendedName>
        <fullName evidence="2">ERAP1-like C-terminal domain-containing protein</fullName>
    </recommendedName>
</protein>
<feature type="domain" description="ERAP1-like C-terminal" evidence="2">
    <location>
        <begin position="1"/>
        <end position="92"/>
    </location>
</feature>
<comment type="similarity">
    <text evidence="1">Belongs to the peptidase M1 family.</text>
</comment>
<proteinExistence type="inferred from homology"/>
<evidence type="ECO:0000256" key="1">
    <source>
        <dbReference type="ARBA" id="ARBA00010136"/>
    </source>
</evidence>
<feature type="non-terminal residue" evidence="3">
    <location>
        <position position="1"/>
    </location>
</feature>
<organism evidence="3 4">
    <name type="scientific">Araneus ventricosus</name>
    <name type="common">Orbweaver spider</name>
    <name type="synonym">Epeira ventricosa</name>
    <dbReference type="NCBI Taxonomy" id="182803"/>
    <lineage>
        <taxon>Eukaryota</taxon>
        <taxon>Metazoa</taxon>
        <taxon>Ecdysozoa</taxon>
        <taxon>Arthropoda</taxon>
        <taxon>Chelicerata</taxon>
        <taxon>Arachnida</taxon>
        <taxon>Araneae</taxon>
        <taxon>Araneomorphae</taxon>
        <taxon>Entelegynae</taxon>
        <taxon>Araneoidea</taxon>
        <taxon>Araneidae</taxon>
        <taxon>Araneus</taxon>
    </lineage>
</organism>
<dbReference type="GO" id="GO:0006508">
    <property type="term" value="P:proteolysis"/>
    <property type="evidence" value="ECO:0007669"/>
    <property type="project" value="TreeGrafter"/>
</dbReference>
<dbReference type="GO" id="GO:0043171">
    <property type="term" value="P:peptide catabolic process"/>
    <property type="evidence" value="ECO:0007669"/>
    <property type="project" value="TreeGrafter"/>
</dbReference>
<dbReference type="GO" id="GO:0042277">
    <property type="term" value="F:peptide binding"/>
    <property type="evidence" value="ECO:0007669"/>
    <property type="project" value="TreeGrafter"/>
</dbReference>
<sequence length="97" mass="11608">KLRKILIKAACASENQECLQTATRLFGEWMKGAKLNSEIREMVFEYGLQVRNSEEAWQFMWNRYLEESDLFEKKYILLAMTTTANTTHLERYRCLEF</sequence>
<reference evidence="3 4" key="1">
    <citation type="journal article" date="2019" name="Sci. Rep.">
        <title>Orb-weaving spider Araneus ventricosus genome elucidates the spidroin gene catalogue.</title>
        <authorList>
            <person name="Kono N."/>
            <person name="Nakamura H."/>
            <person name="Ohtoshi R."/>
            <person name="Moran D.A.P."/>
            <person name="Shinohara A."/>
            <person name="Yoshida Y."/>
            <person name="Fujiwara M."/>
            <person name="Mori M."/>
            <person name="Tomita M."/>
            <person name="Arakawa K."/>
        </authorList>
    </citation>
    <scope>NUCLEOTIDE SEQUENCE [LARGE SCALE GENOMIC DNA]</scope>
</reference>
<dbReference type="InterPro" id="IPR050344">
    <property type="entry name" value="Peptidase_M1_aminopeptidases"/>
</dbReference>
<dbReference type="GO" id="GO:0008270">
    <property type="term" value="F:zinc ion binding"/>
    <property type="evidence" value="ECO:0007669"/>
    <property type="project" value="TreeGrafter"/>
</dbReference>
<accession>A0A4Y2W3F3</accession>
<dbReference type="Pfam" id="PF11838">
    <property type="entry name" value="ERAP1_C"/>
    <property type="match status" value="1"/>
</dbReference>
<evidence type="ECO:0000313" key="4">
    <source>
        <dbReference type="Proteomes" id="UP000499080"/>
    </source>
</evidence>
<dbReference type="PANTHER" id="PTHR11533:SF301">
    <property type="entry name" value="AMINOPEPTIDASE"/>
    <property type="match status" value="1"/>
</dbReference>
<name>A0A4Y2W3F3_ARAVE</name>
<dbReference type="PANTHER" id="PTHR11533">
    <property type="entry name" value="PROTEASE M1 ZINC METALLOPROTEASE"/>
    <property type="match status" value="1"/>
</dbReference>
<dbReference type="GO" id="GO:0005615">
    <property type="term" value="C:extracellular space"/>
    <property type="evidence" value="ECO:0007669"/>
    <property type="project" value="TreeGrafter"/>
</dbReference>
<gene>
    <name evidence="3" type="ORF">AVEN_55174_1</name>
</gene>